<dbReference type="Gene3D" id="2.30.110.10">
    <property type="entry name" value="Electron Transport, Fmn-binding Protein, Chain A"/>
    <property type="match status" value="1"/>
</dbReference>
<gene>
    <name evidence="4" type="ORF">FB471_1813</name>
</gene>
<keyword evidence="5" id="KW-1185">Reference proteome</keyword>
<evidence type="ECO:0000313" key="5">
    <source>
        <dbReference type="Proteomes" id="UP000320876"/>
    </source>
</evidence>
<evidence type="ECO:0000313" key="4">
    <source>
        <dbReference type="EMBL" id="TQJ02096.1"/>
    </source>
</evidence>
<comment type="caution">
    <text evidence="4">The sequence shown here is derived from an EMBL/GenBank/DDBJ whole genome shotgun (WGS) entry which is preliminary data.</text>
</comment>
<dbReference type="SUPFAM" id="SSF50475">
    <property type="entry name" value="FMN-binding split barrel"/>
    <property type="match status" value="1"/>
</dbReference>
<dbReference type="InterPro" id="IPR011576">
    <property type="entry name" value="Pyridox_Oxase_N"/>
</dbReference>
<dbReference type="InterPro" id="IPR052019">
    <property type="entry name" value="F420H2_bilvrd_red/Heme_oxyg"/>
</dbReference>
<dbReference type="GO" id="GO:0016627">
    <property type="term" value="F:oxidoreductase activity, acting on the CH-CH group of donors"/>
    <property type="evidence" value="ECO:0007669"/>
    <property type="project" value="TreeGrafter"/>
</dbReference>
<dbReference type="GO" id="GO:0005829">
    <property type="term" value="C:cytosol"/>
    <property type="evidence" value="ECO:0007669"/>
    <property type="project" value="TreeGrafter"/>
</dbReference>
<name>A0A542DG97_AMYCI</name>
<evidence type="ECO:0000256" key="1">
    <source>
        <dbReference type="ARBA" id="ARBA00023002"/>
    </source>
</evidence>
<evidence type="ECO:0000259" key="3">
    <source>
        <dbReference type="Pfam" id="PF01243"/>
    </source>
</evidence>
<dbReference type="InterPro" id="IPR012349">
    <property type="entry name" value="Split_barrel_FMN-bd"/>
</dbReference>
<keyword evidence="1" id="KW-0560">Oxidoreductase</keyword>
<dbReference type="OrthoDB" id="5738083at2"/>
<feature type="domain" description="Pyridoxamine 5'-phosphate oxidase N-terminal" evidence="3">
    <location>
        <begin position="7"/>
        <end position="100"/>
    </location>
</feature>
<dbReference type="PANTHER" id="PTHR35176:SF11">
    <property type="entry name" value="PYRIDOXAMINE 5'-PHOSPHATE OXIDASE FAMILY PROTEIN"/>
    <property type="match status" value="1"/>
</dbReference>
<protein>
    <recommendedName>
        <fullName evidence="3">Pyridoxamine 5'-phosphate oxidase N-terminal domain-containing protein</fullName>
    </recommendedName>
</protein>
<dbReference type="PANTHER" id="PTHR35176">
    <property type="entry name" value="HEME OXYGENASE HI_0854-RELATED"/>
    <property type="match status" value="1"/>
</dbReference>
<dbReference type="NCBIfam" id="TIGR03666">
    <property type="entry name" value="Rv2061_F420"/>
    <property type="match status" value="1"/>
</dbReference>
<dbReference type="InterPro" id="IPR019965">
    <property type="entry name" value="PPOX_F420-dep_Rv2061_put"/>
</dbReference>
<evidence type="ECO:0000256" key="2">
    <source>
        <dbReference type="SAM" id="MobiDB-lite"/>
    </source>
</evidence>
<dbReference type="Proteomes" id="UP000320876">
    <property type="component" value="Unassembled WGS sequence"/>
</dbReference>
<accession>A0A542DG97</accession>
<reference evidence="4 5" key="1">
    <citation type="submission" date="2019-06" db="EMBL/GenBank/DDBJ databases">
        <title>Sequencing the genomes of 1000 actinobacteria strains.</title>
        <authorList>
            <person name="Klenk H.-P."/>
        </authorList>
    </citation>
    <scope>NUCLEOTIDE SEQUENCE [LARGE SCALE GENOMIC DNA]</scope>
    <source>
        <strain evidence="4 5">DSM 45679</strain>
    </source>
</reference>
<dbReference type="Pfam" id="PF01243">
    <property type="entry name" value="PNPOx_N"/>
    <property type="match status" value="1"/>
</dbReference>
<organism evidence="4 5">
    <name type="scientific">Amycolatopsis cihanbeyliensis</name>
    <dbReference type="NCBI Taxonomy" id="1128664"/>
    <lineage>
        <taxon>Bacteria</taxon>
        <taxon>Bacillati</taxon>
        <taxon>Actinomycetota</taxon>
        <taxon>Actinomycetes</taxon>
        <taxon>Pseudonocardiales</taxon>
        <taxon>Pseudonocardiaceae</taxon>
        <taxon>Amycolatopsis</taxon>
    </lineage>
</organism>
<dbReference type="GO" id="GO:0070967">
    <property type="term" value="F:coenzyme F420 binding"/>
    <property type="evidence" value="ECO:0007669"/>
    <property type="project" value="TreeGrafter"/>
</dbReference>
<dbReference type="EMBL" id="VFML01000001">
    <property type="protein sequence ID" value="TQJ02096.1"/>
    <property type="molecule type" value="Genomic_DNA"/>
</dbReference>
<proteinExistence type="predicted"/>
<sequence length="127" mass="13925">MGAELDRLAAEKYLVLTTFRKSGVAVPTPVWAARDGDELVVWSARKAGKVKRIRNSGRVELTACDARGKRTHGGTVPGTARLLDDEGSQRARDTIKRKYGLVGHVSMFFSELRGKDRTIGIAVTLEE</sequence>
<dbReference type="AlphaFoldDB" id="A0A542DG97"/>
<dbReference type="RefSeq" id="WP_141996871.1">
    <property type="nucleotide sequence ID" value="NZ_VFML01000001.1"/>
</dbReference>
<feature type="region of interest" description="Disordered" evidence="2">
    <location>
        <begin position="68"/>
        <end position="87"/>
    </location>
</feature>